<feature type="non-terminal residue" evidence="2">
    <location>
        <position position="167"/>
    </location>
</feature>
<dbReference type="AlphaFoldDB" id="A0AAV2PZ25"/>
<dbReference type="InterPro" id="IPR036179">
    <property type="entry name" value="Ig-like_dom_sf"/>
</dbReference>
<gene>
    <name evidence="2" type="ORF">MNOR_LOCUS5804</name>
</gene>
<dbReference type="PANTHER" id="PTHR21261:SF15">
    <property type="entry name" value="BEATEN PATH IIIA, ISOFORM D-RELATED"/>
    <property type="match status" value="1"/>
</dbReference>
<dbReference type="PANTHER" id="PTHR21261">
    <property type="entry name" value="BEAT PROTEIN"/>
    <property type="match status" value="1"/>
</dbReference>
<evidence type="ECO:0000259" key="1">
    <source>
        <dbReference type="PROSITE" id="PS50835"/>
    </source>
</evidence>
<sequence length="167" mass="19323">SGDEYDDKHVEIYELNVPESPKAGEDVHLKCKFRLTPDDHRLRTVSWWRDKDQFFTYKTGIDNPKLIYSFPGIQVQKNESNEESVLLRDVSERTSGEFKCEVMGEGPVFKTVVKIKKMEVIVPPRTHRIHTTSSKPYYDHGDEIHLNCTATESKPRALLSWTVNGKQ</sequence>
<accession>A0AAV2PZ25</accession>
<dbReference type="InterPro" id="IPR007110">
    <property type="entry name" value="Ig-like_dom"/>
</dbReference>
<evidence type="ECO:0000313" key="2">
    <source>
        <dbReference type="EMBL" id="CAL4066557.1"/>
    </source>
</evidence>
<dbReference type="Pfam" id="PF00047">
    <property type="entry name" value="ig"/>
    <property type="match status" value="1"/>
</dbReference>
<name>A0AAV2PZ25_MEGNR</name>
<dbReference type="PROSITE" id="PS50835">
    <property type="entry name" value="IG_LIKE"/>
    <property type="match status" value="2"/>
</dbReference>
<reference evidence="2 3" key="1">
    <citation type="submission" date="2024-05" db="EMBL/GenBank/DDBJ databases">
        <authorList>
            <person name="Wallberg A."/>
        </authorList>
    </citation>
    <scope>NUCLEOTIDE SEQUENCE [LARGE SCALE GENOMIC DNA]</scope>
</reference>
<keyword evidence="3" id="KW-1185">Reference proteome</keyword>
<dbReference type="EMBL" id="CAXKWB010002301">
    <property type="protein sequence ID" value="CAL4066557.1"/>
    <property type="molecule type" value="Genomic_DNA"/>
</dbReference>
<organism evidence="2 3">
    <name type="scientific">Meganyctiphanes norvegica</name>
    <name type="common">Northern krill</name>
    <name type="synonym">Thysanopoda norvegica</name>
    <dbReference type="NCBI Taxonomy" id="48144"/>
    <lineage>
        <taxon>Eukaryota</taxon>
        <taxon>Metazoa</taxon>
        <taxon>Ecdysozoa</taxon>
        <taxon>Arthropoda</taxon>
        <taxon>Crustacea</taxon>
        <taxon>Multicrustacea</taxon>
        <taxon>Malacostraca</taxon>
        <taxon>Eumalacostraca</taxon>
        <taxon>Eucarida</taxon>
        <taxon>Euphausiacea</taxon>
        <taxon>Euphausiidae</taxon>
        <taxon>Meganyctiphanes</taxon>
    </lineage>
</organism>
<feature type="non-terminal residue" evidence="2">
    <location>
        <position position="1"/>
    </location>
</feature>
<dbReference type="SUPFAM" id="SSF48726">
    <property type="entry name" value="Immunoglobulin"/>
    <property type="match status" value="1"/>
</dbReference>
<protein>
    <recommendedName>
        <fullName evidence="1">Ig-like domain-containing protein</fullName>
    </recommendedName>
</protein>
<dbReference type="InterPro" id="IPR013151">
    <property type="entry name" value="Immunoglobulin_dom"/>
</dbReference>
<evidence type="ECO:0000313" key="3">
    <source>
        <dbReference type="Proteomes" id="UP001497623"/>
    </source>
</evidence>
<comment type="caution">
    <text evidence="2">The sequence shown here is derived from an EMBL/GenBank/DDBJ whole genome shotgun (WGS) entry which is preliminary data.</text>
</comment>
<proteinExistence type="predicted"/>
<feature type="domain" description="Ig-like" evidence="1">
    <location>
        <begin position="124"/>
        <end position="167"/>
    </location>
</feature>
<feature type="domain" description="Ig-like" evidence="1">
    <location>
        <begin position="24"/>
        <end position="102"/>
    </location>
</feature>
<dbReference type="Gene3D" id="2.60.40.10">
    <property type="entry name" value="Immunoglobulins"/>
    <property type="match status" value="2"/>
</dbReference>
<dbReference type="InterPro" id="IPR013783">
    <property type="entry name" value="Ig-like_fold"/>
</dbReference>
<dbReference type="Proteomes" id="UP001497623">
    <property type="component" value="Unassembled WGS sequence"/>
</dbReference>